<protein>
    <recommendedName>
        <fullName evidence="4">AP2/ERF domain-containing protein</fullName>
    </recommendedName>
</protein>
<comment type="caution">
    <text evidence="2">The sequence shown here is derived from an EMBL/GenBank/DDBJ whole genome shotgun (WGS) entry which is preliminary data.</text>
</comment>
<accession>A0ABT6L7S6</accession>
<dbReference type="EMBL" id="JARXVE010000013">
    <property type="protein sequence ID" value="MDH6198960.1"/>
    <property type="molecule type" value="Genomic_DNA"/>
</dbReference>
<dbReference type="RefSeq" id="WP_280835518.1">
    <property type="nucleotide sequence ID" value="NZ_JARXVE010000013.1"/>
</dbReference>
<evidence type="ECO:0000313" key="2">
    <source>
        <dbReference type="EMBL" id="MDH6198960.1"/>
    </source>
</evidence>
<feature type="region of interest" description="Disordered" evidence="1">
    <location>
        <begin position="22"/>
        <end position="87"/>
    </location>
</feature>
<keyword evidence="3" id="KW-1185">Reference proteome</keyword>
<proteinExistence type="predicted"/>
<evidence type="ECO:0000256" key="1">
    <source>
        <dbReference type="SAM" id="MobiDB-lite"/>
    </source>
</evidence>
<dbReference type="Proteomes" id="UP001160130">
    <property type="component" value="Unassembled WGS sequence"/>
</dbReference>
<gene>
    <name evidence="2" type="ORF">M2272_005624</name>
</gene>
<reference evidence="2 3" key="1">
    <citation type="submission" date="2023-04" db="EMBL/GenBank/DDBJ databases">
        <title>Forest soil microbial communities from Buena Vista Peninsula, Colon Province, Panama.</title>
        <authorList>
            <person name="Bouskill N."/>
        </authorList>
    </citation>
    <scope>NUCLEOTIDE SEQUENCE [LARGE SCALE GENOMIC DNA]</scope>
    <source>
        <strain evidence="2 3">AC80</strain>
    </source>
</reference>
<evidence type="ECO:0000313" key="3">
    <source>
        <dbReference type="Proteomes" id="UP001160130"/>
    </source>
</evidence>
<feature type="compositionally biased region" description="Basic and acidic residues" evidence="1">
    <location>
        <begin position="52"/>
        <end position="61"/>
    </location>
</feature>
<organism evidence="2 3">
    <name type="scientific">Mycolicibacterium frederiksbergense</name>
    <dbReference type="NCBI Taxonomy" id="117567"/>
    <lineage>
        <taxon>Bacteria</taxon>
        <taxon>Bacillati</taxon>
        <taxon>Actinomycetota</taxon>
        <taxon>Actinomycetes</taxon>
        <taxon>Mycobacteriales</taxon>
        <taxon>Mycobacteriaceae</taxon>
        <taxon>Mycolicibacterium</taxon>
    </lineage>
</organism>
<name>A0ABT6L7S6_9MYCO</name>
<evidence type="ECO:0008006" key="4">
    <source>
        <dbReference type="Google" id="ProtNLM"/>
    </source>
</evidence>
<sequence>MFLLQPVVGMYAVCELSSMATPQVPAGTPDVMGEEKAKTKGKRTPGTGGETDLWKSKDGKPTKRATGRWAQGQGKPQGIGSRWRGWYVGDDGKPHTKDFRTEAEAEAWFNAERGKVVTNVWVSPSVGVEH</sequence>